<keyword evidence="1" id="KW-0472">Membrane</keyword>
<feature type="non-terminal residue" evidence="2">
    <location>
        <position position="1"/>
    </location>
</feature>
<dbReference type="Proteomes" id="UP000011201">
    <property type="component" value="Unassembled WGS sequence"/>
</dbReference>
<accession>L8MVU5</accession>
<proteinExistence type="predicted"/>
<evidence type="ECO:0000313" key="2">
    <source>
        <dbReference type="EMBL" id="ELS30133.1"/>
    </source>
</evidence>
<comment type="caution">
    <text evidence="2">The sequence shown here is derived from an EMBL/GenBank/DDBJ whole genome shotgun (WGS) entry which is preliminary data.</text>
</comment>
<name>L8MVU5_9CYAN</name>
<dbReference type="EMBL" id="ALWB01000449">
    <property type="protein sequence ID" value="ELS30133.1"/>
    <property type="molecule type" value="Genomic_DNA"/>
</dbReference>
<sequence>RHDEIGSYFGNRDRYHFLGDEFGIAAQAACFFLFFFAYVLLATLGSSFWETTLYI</sequence>
<keyword evidence="1" id="KW-1133">Transmembrane helix</keyword>
<reference evidence="2 3" key="1">
    <citation type="journal article" date="2013" name="Proc. Natl. Acad. Sci. U.S.A.">
        <title>Improving the coverage of the cyanobacterial phylum using diversity-driven genome sequencing.</title>
        <authorList>
            <person name="Shih P.M."/>
            <person name="Wu D."/>
            <person name="Latifi A."/>
            <person name="Axen S.D."/>
            <person name="Fewer D.P."/>
            <person name="Talla E."/>
            <person name="Calteau A."/>
            <person name="Cai F."/>
            <person name="Tandeau de Marsac N."/>
            <person name="Rippka R."/>
            <person name="Herdman M."/>
            <person name="Sivonen K."/>
            <person name="Coursin T."/>
            <person name="Laurent T."/>
            <person name="Goodwin L."/>
            <person name="Nolan M."/>
            <person name="Davenport K.W."/>
            <person name="Han C.S."/>
            <person name="Rubin E.M."/>
            <person name="Eisen J.A."/>
            <person name="Woyke T."/>
            <person name="Gugger M."/>
            <person name="Kerfeld C.A."/>
        </authorList>
    </citation>
    <scope>NUCLEOTIDE SEQUENCE [LARGE SCALE GENOMIC DNA]</scope>
    <source>
        <strain evidence="2 3">PCC 7429</strain>
    </source>
</reference>
<evidence type="ECO:0000256" key="1">
    <source>
        <dbReference type="SAM" id="Phobius"/>
    </source>
</evidence>
<keyword evidence="3" id="KW-1185">Reference proteome</keyword>
<feature type="transmembrane region" description="Helical" evidence="1">
    <location>
        <begin position="24"/>
        <end position="49"/>
    </location>
</feature>
<organism evidence="2 3">
    <name type="scientific">Pseudanabaena biceps PCC 7429</name>
    <dbReference type="NCBI Taxonomy" id="927668"/>
    <lineage>
        <taxon>Bacteria</taxon>
        <taxon>Bacillati</taxon>
        <taxon>Cyanobacteriota</taxon>
        <taxon>Cyanophyceae</taxon>
        <taxon>Pseudanabaenales</taxon>
        <taxon>Pseudanabaenaceae</taxon>
        <taxon>Pseudanabaena</taxon>
    </lineage>
</organism>
<keyword evidence="1" id="KW-0812">Transmembrane</keyword>
<dbReference type="AlphaFoldDB" id="L8MVU5"/>
<evidence type="ECO:0000313" key="3">
    <source>
        <dbReference type="Proteomes" id="UP000011201"/>
    </source>
</evidence>
<gene>
    <name evidence="2" type="ORF">Pse7429DRAFT_4735</name>
</gene>
<protein>
    <submittedName>
        <fullName evidence="2">Uncharacterized protein</fullName>
    </submittedName>
</protein>